<evidence type="ECO:0000256" key="1">
    <source>
        <dbReference type="SAM" id="MobiDB-lite"/>
    </source>
</evidence>
<reference evidence="2 3" key="1">
    <citation type="submission" date="2018-09" db="EMBL/GenBank/DDBJ databases">
        <title>YIM 75507 draft genome.</title>
        <authorList>
            <person name="Tang S."/>
            <person name="Feng Y."/>
        </authorList>
    </citation>
    <scope>NUCLEOTIDE SEQUENCE [LARGE SCALE GENOMIC DNA]</scope>
    <source>
        <strain evidence="2 3">YIM 75507</strain>
    </source>
</reference>
<protein>
    <submittedName>
        <fullName evidence="2">Uncharacterized protein</fullName>
    </submittedName>
</protein>
<feature type="compositionally biased region" description="Basic and acidic residues" evidence="1">
    <location>
        <begin position="91"/>
        <end position="110"/>
    </location>
</feature>
<organism evidence="2 3">
    <name type="scientific">Bailinhaonella thermotolerans</name>
    <dbReference type="NCBI Taxonomy" id="1070861"/>
    <lineage>
        <taxon>Bacteria</taxon>
        <taxon>Bacillati</taxon>
        <taxon>Actinomycetota</taxon>
        <taxon>Actinomycetes</taxon>
        <taxon>Streptosporangiales</taxon>
        <taxon>Streptosporangiaceae</taxon>
        <taxon>Bailinhaonella</taxon>
    </lineage>
</organism>
<dbReference type="EMBL" id="QZEY01000006">
    <property type="protein sequence ID" value="RJL31759.1"/>
    <property type="molecule type" value="Genomic_DNA"/>
</dbReference>
<feature type="compositionally biased region" description="Basic and acidic residues" evidence="1">
    <location>
        <begin position="31"/>
        <end position="51"/>
    </location>
</feature>
<proteinExistence type="predicted"/>
<evidence type="ECO:0000313" key="2">
    <source>
        <dbReference type="EMBL" id="RJL31759.1"/>
    </source>
</evidence>
<dbReference type="Proteomes" id="UP000265768">
    <property type="component" value="Unassembled WGS sequence"/>
</dbReference>
<evidence type="ECO:0000313" key="3">
    <source>
        <dbReference type="Proteomes" id="UP000265768"/>
    </source>
</evidence>
<gene>
    <name evidence="2" type="ORF">D5H75_18875</name>
</gene>
<dbReference type="OrthoDB" id="5198369at2"/>
<keyword evidence="3" id="KW-1185">Reference proteome</keyword>
<name>A0A3A4AT48_9ACTN</name>
<comment type="caution">
    <text evidence="2">The sequence shown here is derived from an EMBL/GenBank/DDBJ whole genome shotgun (WGS) entry which is preliminary data.</text>
</comment>
<dbReference type="AlphaFoldDB" id="A0A3A4AT48"/>
<accession>A0A3A4AT48</accession>
<feature type="compositionally biased region" description="Basic and acidic residues" evidence="1">
    <location>
        <begin position="1"/>
        <end position="20"/>
    </location>
</feature>
<sequence length="117" mass="12612">MSERDDRNKRLQEVAAEHVQHLSGETARGGTDPEARGRRYKGEQPPKDQGDARGQVEGIGDMGGTGTRSALGDQSTGGEAARQSIGADPDQAEREVPDRNTGETTRRQLRQDQGGDQ</sequence>
<dbReference type="RefSeq" id="WP_119927787.1">
    <property type="nucleotide sequence ID" value="NZ_QZEY01000006.1"/>
</dbReference>
<feature type="region of interest" description="Disordered" evidence="1">
    <location>
        <begin position="1"/>
        <end position="117"/>
    </location>
</feature>